<gene>
    <name evidence="1" type="ORF">SDC9_157491</name>
</gene>
<dbReference type="EMBL" id="VSSQ01056346">
    <property type="protein sequence ID" value="MPN10196.1"/>
    <property type="molecule type" value="Genomic_DNA"/>
</dbReference>
<name>A0A645F9A1_9ZZZZ</name>
<accession>A0A645F9A1</accession>
<organism evidence="1">
    <name type="scientific">bioreactor metagenome</name>
    <dbReference type="NCBI Taxonomy" id="1076179"/>
    <lineage>
        <taxon>unclassified sequences</taxon>
        <taxon>metagenomes</taxon>
        <taxon>ecological metagenomes</taxon>
    </lineage>
</organism>
<proteinExistence type="predicted"/>
<evidence type="ECO:0000313" key="1">
    <source>
        <dbReference type="EMBL" id="MPN10196.1"/>
    </source>
</evidence>
<dbReference type="AlphaFoldDB" id="A0A645F9A1"/>
<sequence length="49" mass="5585">MNELGNKKIHLTQLLNTKGRQEVKRDGLKRTLLPLMNTNNNVIDLLPST</sequence>
<protein>
    <submittedName>
        <fullName evidence="1">Uncharacterized protein</fullName>
    </submittedName>
</protein>
<comment type="caution">
    <text evidence="1">The sequence shown here is derived from an EMBL/GenBank/DDBJ whole genome shotgun (WGS) entry which is preliminary data.</text>
</comment>
<reference evidence="1" key="1">
    <citation type="submission" date="2019-08" db="EMBL/GenBank/DDBJ databases">
        <authorList>
            <person name="Kucharzyk K."/>
            <person name="Murdoch R.W."/>
            <person name="Higgins S."/>
            <person name="Loffler F."/>
        </authorList>
    </citation>
    <scope>NUCLEOTIDE SEQUENCE</scope>
</reference>